<dbReference type="STRING" id="378794.GCA_001570625_01337"/>
<dbReference type="GO" id="GO:0003774">
    <property type="term" value="F:cytoskeletal motor activity"/>
    <property type="evidence" value="ECO:0007669"/>
    <property type="project" value="InterPro"/>
</dbReference>
<dbReference type="PANTHER" id="PTHR34653:SF1">
    <property type="entry name" value="FLAGELLAR HOOK-BASAL BODY COMPLEX PROTEIN FLIE"/>
    <property type="match status" value="1"/>
</dbReference>
<dbReference type="NCBIfam" id="TIGR00205">
    <property type="entry name" value="fliE"/>
    <property type="match status" value="1"/>
</dbReference>
<dbReference type="GO" id="GO:0071973">
    <property type="term" value="P:bacterial-type flagellum-dependent cell motility"/>
    <property type="evidence" value="ECO:0007669"/>
    <property type="project" value="InterPro"/>
</dbReference>
<keyword evidence="3 4" id="KW-0975">Bacterial flagellum</keyword>
<proteinExistence type="inferred from homology"/>
<dbReference type="Proteomes" id="UP000263273">
    <property type="component" value="Unassembled WGS sequence"/>
</dbReference>
<dbReference type="Pfam" id="PF02049">
    <property type="entry name" value="FliE"/>
    <property type="match status" value="1"/>
</dbReference>
<evidence type="ECO:0000313" key="7">
    <source>
        <dbReference type="Proteomes" id="UP000263273"/>
    </source>
</evidence>
<sequence>MKLGALDNIALAGINPGQPPAVKGSLGSKESGFFNYLKEALREVDDLQKEAASSAEKLALGDETYLHNTILAYEKANLALQLTVEVRNKLVEAYQELMRMQM</sequence>
<comment type="similarity">
    <text evidence="2 4">Belongs to the FliE family.</text>
</comment>
<keyword evidence="6" id="KW-0282">Flagellum</keyword>
<dbReference type="GO" id="GO:0005198">
    <property type="term" value="F:structural molecule activity"/>
    <property type="evidence" value="ECO:0007669"/>
    <property type="project" value="UniProtKB-UniRule"/>
</dbReference>
<keyword evidence="6" id="KW-0969">Cilium</keyword>
<comment type="subcellular location">
    <subcellularLocation>
        <location evidence="1 4">Bacterial flagellum basal body</location>
    </subcellularLocation>
</comment>
<dbReference type="GO" id="GO:0009425">
    <property type="term" value="C:bacterial-type flagellum basal body"/>
    <property type="evidence" value="ECO:0007669"/>
    <property type="project" value="UniProtKB-SubCell"/>
</dbReference>
<evidence type="ECO:0000256" key="4">
    <source>
        <dbReference type="HAMAP-Rule" id="MF_00724"/>
    </source>
</evidence>
<accession>A0A354YTN6</accession>
<comment type="caution">
    <text evidence="6">The sequence shown here is derived from an EMBL/GenBank/DDBJ whole genome shotgun (WGS) entry which is preliminary data.</text>
</comment>
<evidence type="ECO:0000256" key="2">
    <source>
        <dbReference type="ARBA" id="ARBA00009272"/>
    </source>
</evidence>
<dbReference type="AlphaFoldDB" id="A0A354YTN6"/>
<name>A0A354YTN6_9FIRM</name>
<reference evidence="6 7" key="1">
    <citation type="journal article" date="2018" name="Nat. Biotechnol.">
        <title>A standardized bacterial taxonomy based on genome phylogeny substantially revises the tree of life.</title>
        <authorList>
            <person name="Parks D.H."/>
            <person name="Chuvochina M."/>
            <person name="Waite D.W."/>
            <person name="Rinke C."/>
            <person name="Skarshewski A."/>
            <person name="Chaumeil P.A."/>
            <person name="Hugenholtz P."/>
        </authorList>
    </citation>
    <scope>NUCLEOTIDE SEQUENCE [LARGE SCALE GENOMIC DNA]</scope>
    <source>
        <strain evidence="6">UBA10948</strain>
    </source>
</reference>
<dbReference type="PRINTS" id="PR01006">
    <property type="entry name" value="FLGHOOKFLIE"/>
</dbReference>
<organism evidence="6 7">
    <name type="scientific">Syntrophomonas wolfei</name>
    <dbReference type="NCBI Taxonomy" id="863"/>
    <lineage>
        <taxon>Bacteria</taxon>
        <taxon>Bacillati</taxon>
        <taxon>Bacillota</taxon>
        <taxon>Clostridia</taxon>
        <taxon>Eubacteriales</taxon>
        <taxon>Syntrophomonadaceae</taxon>
        <taxon>Syntrophomonas</taxon>
    </lineage>
</organism>
<dbReference type="PANTHER" id="PTHR34653">
    <property type="match status" value="1"/>
</dbReference>
<keyword evidence="6" id="KW-0966">Cell projection</keyword>
<protein>
    <recommendedName>
        <fullName evidence="4 5">Flagellar hook-basal body complex protein FliE</fullName>
    </recommendedName>
</protein>
<evidence type="ECO:0000256" key="5">
    <source>
        <dbReference type="NCBIfam" id="TIGR00205"/>
    </source>
</evidence>
<evidence type="ECO:0000313" key="6">
    <source>
        <dbReference type="EMBL" id="HBK52690.1"/>
    </source>
</evidence>
<gene>
    <name evidence="4" type="primary">fliE</name>
    <name evidence="6" type="ORF">DDZ44_01960</name>
</gene>
<dbReference type="HAMAP" id="MF_00724">
    <property type="entry name" value="FliE"/>
    <property type="match status" value="1"/>
</dbReference>
<evidence type="ECO:0000256" key="3">
    <source>
        <dbReference type="ARBA" id="ARBA00023143"/>
    </source>
</evidence>
<dbReference type="RefSeq" id="WP_276621235.1">
    <property type="nucleotide sequence ID" value="NZ_DHSN01000079.1"/>
</dbReference>
<evidence type="ECO:0000256" key="1">
    <source>
        <dbReference type="ARBA" id="ARBA00004117"/>
    </source>
</evidence>
<dbReference type="InterPro" id="IPR001624">
    <property type="entry name" value="FliE"/>
</dbReference>
<dbReference type="EMBL" id="DNZF01000042">
    <property type="protein sequence ID" value="HBK52690.1"/>
    <property type="molecule type" value="Genomic_DNA"/>
</dbReference>